<sequence>MKKRNLHSLHIRYLLLLGLSMPLVPLFVHAHPVSFRAPLFQQQEIKGTVRNQQGEPLQGVTVFPKSKPNAGTVTDEQGNFTVTVSSTNETIVFRNIGYVTQELQTSNNMTITLEASDDNLEEVVVVGYGTQKKESLTGAISTVTSKDIARSVAATTSGAMVGKIAGVNSRMPDGRPGASTSINIRNMGTPLYVIDGVQKDEGQFNNLDFNDIESISVLKDASAAIYGVRAANGVVVVTTKKGSRGDKNEFNINSYYGWQSMFRFPRPASASTYVKSYIQSDAILGIPNPQYTPDDLAKWEQGTEKGYRPWDWYDYILETSPQKYISGSVSGGSEKINYYLSAGHLDQQSIIRNYGGFKRTNVQLNLEANVSEKLKIGGNLNGRIEKRRQPGVPGGDDTWQALFAIYRNLPTARPYANDNPLYPARTAANTETNFAMLNYDLSGEFRDTWRVMQLNFNAEYKINDHLKLTGLMGYYLANRWMDNQEYTYKLYGYDEATDTYPVVFSMDNPWRERDIRMIEELSYQGTLNYNRTFGEHTIAGVFAAEAIQRDTPRFWAHDRPASNALSLMYFQTMDQFDDFGNDTQARAGFAGRINYDFAQKYLLELSARYDGSWKFPENNRWGLFPSVSAGWRISKENFWKDSNFGSKFTDLKVRASYGVLGDDNLDPWNYFAFGFMPGYTYKQGGSVINGNYVVGAQPRGLPVTTLSWIRANTFDVGIDFALLGGKLTGSIDYFNRKRTGLPASRYDVLLPTEVGFGLPYENLNSDIHRGMDGSIMWSSTLQDFRYNIGGNFTFARQIDGEQYKPRFGNAWDQYRGSILNRYAFLNWGYESLGQFQSWDEIRNYDVDNDGQGNTSLRPGDIKYNDVNGDKVINGLDQRPIGYRQGGLPYLNFAVNLGLGYKGFDLAADFTGASFASYRANWEGMLPFHDGGNNAAYYMENQWTLSDITDPNSELIPGKFPTLIRGNQNHSNYWHSDFWVMNVTYLKLRNLQVGYTLPSKMTERWGFRNIRIYSMMQNVFSIDNLGEMKIDPEITSESGIQYPTNRVINVGLNLTF</sequence>
<evidence type="ECO:0000313" key="10">
    <source>
        <dbReference type="EMBL" id="SNV50072.1"/>
    </source>
</evidence>
<protein>
    <submittedName>
        <fullName evidence="10">Outer membrane cobalamin receptor protein</fullName>
    </submittedName>
</protein>
<dbReference type="InterPro" id="IPR008969">
    <property type="entry name" value="CarboxyPept-like_regulatory"/>
</dbReference>
<evidence type="ECO:0000256" key="7">
    <source>
        <dbReference type="ARBA" id="ARBA00023237"/>
    </source>
</evidence>
<dbReference type="InterPro" id="IPR023996">
    <property type="entry name" value="TonB-dep_OMP_SusC/RagA"/>
</dbReference>
<dbReference type="InterPro" id="IPR023997">
    <property type="entry name" value="TonB-dep_OMP_SusC/RagA_CS"/>
</dbReference>
<evidence type="ECO:0000256" key="2">
    <source>
        <dbReference type="ARBA" id="ARBA00022448"/>
    </source>
</evidence>
<evidence type="ECO:0000259" key="9">
    <source>
        <dbReference type="Pfam" id="PF07715"/>
    </source>
</evidence>
<dbReference type="GO" id="GO:0015344">
    <property type="term" value="F:siderophore uptake transmembrane transporter activity"/>
    <property type="evidence" value="ECO:0007669"/>
    <property type="project" value="TreeGrafter"/>
</dbReference>
<dbReference type="PANTHER" id="PTHR30069">
    <property type="entry name" value="TONB-DEPENDENT OUTER MEMBRANE RECEPTOR"/>
    <property type="match status" value="1"/>
</dbReference>
<evidence type="ECO:0000256" key="8">
    <source>
        <dbReference type="PROSITE-ProRule" id="PRU01360"/>
    </source>
</evidence>
<dbReference type="InterPro" id="IPR037066">
    <property type="entry name" value="Plug_dom_sf"/>
</dbReference>
<dbReference type="Gene3D" id="2.170.130.10">
    <property type="entry name" value="TonB-dependent receptor, plug domain"/>
    <property type="match status" value="1"/>
</dbReference>
<comment type="similarity">
    <text evidence="8">Belongs to the TonB-dependent receptor family.</text>
</comment>
<dbReference type="PANTHER" id="PTHR30069:SF29">
    <property type="entry name" value="HEMOGLOBIN AND HEMOGLOBIN-HAPTOGLOBIN-BINDING PROTEIN 1-RELATED"/>
    <property type="match status" value="1"/>
</dbReference>
<keyword evidence="6 8" id="KW-0472">Membrane</keyword>
<dbReference type="Gene3D" id="2.60.40.1120">
    <property type="entry name" value="Carboxypeptidase-like, regulatory domain"/>
    <property type="match status" value="1"/>
</dbReference>
<keyword evidence="10" id="KW-0675">Receptor</keyword>
<evidence type="ECO:0000313" key="11">
    <source>
        <dbReference type="Proteomes" id="UP000215355"/>
    </source>
</evidence>
<dbReference type="GO" id="GO:0009279">
    <property type="term" value="C:cell outer membrane"/>
    <property type="evidence" value="ECO:0007669"/>
    <property type="project" value="UniProtKB-SubCell"/>
</dbReference>
<dbReference type="GO" id="GO:0044718">
    <property type="term" value="P:siderophore transmembrane transport"/>
    <property type="evidence" value="ECO:0007669"/>
    <property type="project" value="TreeGrafter"/>
</dbReference>
<keyword evidence="5" id="KW-0732">Signal</keyword>
<dbReference type="RefSeq" id="WP_197701003.1">
    <property type="nucleotide sequence ID" value="NZ_FNGK01000001.1"/>
</dbReference>
<dbReference type="EMBL" id="LT906468">
    <property type="protein sequence ID" value="SNV50072.1"/>
    <property type="molecule type" value="Genomic_DNA"/>
</dbReference>
<dbReference type="AlphaFoldDB" id="A0AAJ4XBC7"/>
<dbReference type="PROSITE" id="PS52016">
    <property type="entry name" value="TONB_DEPENDENT_REC_3"/>
    <property type="match status" value="1"/>
</dbReference>
<dbReference type="SUPFAM" id="SSF56935">
    <property type="entry name" value="Porins"/>
    <property type="match status" value="1"/>
</dbReference>
<dbReference type="SUPFAM" id="SSF49464">
    <property type="entry name" value="Carboxypeptidase regulatory domain-like"/>
    <property type="match status" value="1"/>
</dbReference>
<name>A0AAJ4XBC7_9SPHI</name>
<dbReference type="Pfam" id="PF07715">
    <property type="entry name" value="Plug"/>
    <property type="match status" value="1"/>
</dbReference>
<reference evidence="10 11" key="1">
    <citation type="submission" date="2017-06" db="EMBL/GenBank/DDBJ databases">
        <authorList>
            <consortium name="Pathogen Informatics"/>
        </authorList>
    </citation>
    <scope>NUCLEOTIDE SEQUENCE [LARGE SCALE GENOMIC DNA]</scope>
    <source>
        <strain evidence="10 11">NCTC12149</strain>
    </source>
</reference>
<dbReference type="InterPro" id="IPR039426">
    <property type="entry name" value="TonB-dep_rcpt-like"/>
</dbReference>
<keyword evidence="3 8" id="KW-1134">Transmembrane beta strand</keyword>
<keyword evidence="4 8" id="KW-0812">Transmembrane</keyword>
<dbReference type="Pfam" id="PF13715">
    <property type="entry name" value="CarbopepD_reg_2"/>
    <property type="match status" value="1"/>
</dbReference>
<evidence type="ECO:0000256" key="1">
    <source>
        <dbReference type="ARBA" id="ARBA00004571"/>
    </source>
</evidence>
<feature type="domain" description="TonB-dependent receptor plug" evidence="9">
    <location>
        <begin position="133"/>
        <end position="234"/>
    </location>
</feature>
<evidence type="ECO:0000256" key="5">
    <source>
        <dbReference type="ARBA" id="ARBA00022729"/>
    </source>
</evidence>
<evidence type="ECO:0000256" key="4">
    <source>
        <dbReference type="ARBA" id="ARBA00022692"/>
    </source>
</evidence>
<evidence type="ECO:0000256" key="6">
    <source>
        <dbReference type="ARBA" id="ARBA00023136"/>
    </source>
</evidence>
<dbReference type="Proteomes" id="UP000215355">
    <property type="component" value="Chromosome 1"/>
</dbReference>
<dbReference type="KEGG" id="smiz:4412673_01946"/>
<dbReference type="InterPro" id="IPR012910">
    <property type="entry name" value="Plug_dom"/>
</dbReference>
<evidence type="ECO:0000256" key="3">
    <source>
        <dbReference type="ARBA" id="ARBA00022452"/>
    </source>
</evidence>
<dbReference type="Gene3D" id="2.40.170.20">
    <property type="entry name" value="TonB-dependent receptor, beta-barrel domain"/>
    <property type="match status" value="1"/>
</dbReference>
<gene>
    <name evidence="10" type="ORF">SAMEA4412673_01946</name>
</gene>
<dbReference type="NCBIfam" id="TIGR04057">
    <property type="entry name" value="SusC_RagA_signa"/>
    <property type="match status" value="1"/>
</dbReference>
<dbReference type="InterPro" id="IPR036942">
    <property type="entry name" value="Beta-barrel_TonB_sf"/>
</dbReference>
<keyword evidence="7 8" id="KW-0998">Cell outer membrane</keyword>
<organism evidence="10 11">
    <name type="scientific">Sphingobacterium mizutaii</name>
    <dbReference type="NCBI Taxonomy" id="1010"/>
    <lineage>
        <taxon>Bacteria</taxon>
        <taxon>Pseudomonadati</taxon>
        <taxon>Bacteroidota</taxon>
        <taxon>Sphingobacteriia</taxon>
        <taxon>Sphingobacteriales</taxon>
        <taxon>Sphingobacteriaceae</taxon>
        <taxon>Sphingobacterium</taxon>
    </lineage>
</organism>
<dbReference type="NCBIfam" id="TIGR04056">
    <property type="entry name" value="OMP_RagA_SusC"/>
    <property type="match status" value="1"/>
</dbReference>
<accession>A0AAJ4XBC7</accession>
<keyword evidence="2 8" id="KW-0813">Transport</keyword>
<comment type="subcellular location">
    <subcellularLocation>
        <location evidence="1 8">Cell outer membrane</location>
        <topology evidence="1 8">Multi-pass membrane protein</topology>
    </subcellularLocation>
</comment>
<proteinExistence type="inferred from homology"/>